<feature type="region of interest" description="Disordered" evidence="1">
    <location>
        <begin position="1"/>
        <end position="26"/>
    </location>
</feature>
<reference evidence="2" key="1">
    <citation type="submission" date="2022-06" db="EMBL/GenBank/DDBJ databases">
        <authorList>
            <consortium name="SYNGENTA / RWTH Aachen University"/>
        </authorList>
    </citation>
    <scope>NUCLEOTIDE SEQUENCE</scope>
</reference>
<organism evidence="2 3">
    <name type="scientific">Phakopsora pachyrhizi</name>
    <name type="common">Asian soybean rust disease fungus</name>
    <dbReference type="NCBI Taxonomy" id="170000"/>
    <lineage>
        <taxon>Eukaryota</taxon>
        <taxon>Fungi</taxon>
        <taxon>Dikarya</taxon>
        <taxon>Basidiomycota</taxon>
        <taxon>Pucciniomycotina</taxon>
        <taxon>Pucciniomycetes</taxon>
        <taxon>Pucciniales</taxon>
        <taxon>Phakopsoraceae</taxon>
        <taxon>Phakopsora</taxon>
    </lineage>
</organism>
<evidence type="ECO:0000313" key="3">
    <source>
        <dbReference type="Proteomes" id="UP001153365"/>
    </source>
</evidence>
<sequence>MAVEQPAGSGLMRATNVQQNNPSSSLSARVSKVLATHQFDDPNTRLALDTLDRLNNSLDSREQSLDGSDLHNLRRGGLRRILETRMRNRSRQFLNVFSDLNDVRSIYYTCF</sequence>
<dbReference type="Proteomes" id="UP001153365">
    <property type="component" value="Unassembled WGS sequence"/>
</dbReference>
<dbReference type="AlphaFoldDB" id="A0AAV0AWZ1"/>
<evidence type="ECO:0000313" key="2">
    <source>
        <dbReference type="EMBL" id="CAH7673262.1"/>
    </source>
</evidence>
<name>A0AAV0AWZ1_PHAPC</name>
<gene>
    <name evidence="2" type="ORF">PPACK8108_LOCUS8142</name>
</gene>
<evidence type="ECO:0000256" key="1">
    <source>
        <dbReference type="SAM" id="MobiDB-lite"/>
    </source>
</evidence>
<protein>
    <submittedName>
        <fullName evidence="2">Uncharacterized protein</fullName>
    </submittedName>
</protein>
<dbReference type="EMBL" id="CALTRL010001649">
    <property type="protein sequence ID" value="CAH7673262.1"/>
    <property type="molecule type" value="Genomic_DNA"/>
</dbReference>
<feature type="compositionally biased region" description="Polar residues" evidence="1">
    <location>
        <begin position="15"/>
        <end position="26"/>
    </location>
</feature>
<proteinExistence type="predicted"/>
<keyword evidence="3" id="KW-1185">Reference proteome</keyword>
<accession>A0AAV0AWZ1</accession>
<comment type="caution">
    <text evidence="2">The sequence shown here is derived from an EMBL/GenBank/DDBJ whole genome shotgun (WGS) entry which is preliminary data.</text>
</comment>